<dbReference type="Proteomes" id="UP000410984">
    <property type="component" value="Unassembled WGS sequence"/>
</dbReference>
<name>A0A509EA90_9HYPH</name>
<dbReference type="EMBL" id="CABFPH010000017">
    <property type="protein sequence ID" value="VUD71111.1"/>
    <property type="molecule type" value="Genomic_DNA"/>
</dbReference>
<evidence type="ECO:0000313" key="2">
    <source>
        <dbReference type="EMBL" id="VUD71111.1"/>
    </source>
</evidence>
<evidence type="ECO:0000256" key="1">
    <source>
        <dbReference type="SAM" id="MobiDB-lite"/>
    </source>
</evidence>
<sequence>MPGRLRQKAPMERRATPNAGPVSVAPACAASQAVARSHGGDGQSSHDAHGLSWQRGATRMTRQCAKRAA</sequence>
<proteinExistence type="predicted"/>
<evidence type="ECO:0000313" key="3">
    <source>
        <dbReference type="Proteomes" id="UP000410984"/>
    </source>
</evidence>
<protein>
    <submittedName>
        <fullName evidence="2">Uncharacterized protein</fullName>
    </submittedName>
</protein>
<gene>
    <name evidence="2" type="ORF">MET9862_01685</name>
</gene>
<feature type="region of interest" description="Disordered" evidence="1">
    <location>
        <begin position="1"/>
        <end position="69"/>
    </location>
</feature>
<accession>A0A509EA90</accession>
<organism evidence="2 3">
    <name type="scientific">Methylobacterium symbioticum</name>
    <dbReference type="NCBI Taxonomy" id="2584084"/>
    <lineage>
        <taxon>Bacteria</taxon>
        <taxon>Pseudomonadati</taxon>
        <taxon>Pseudomonadota</taxon>
        <taxon>Alphaproteobacteria</taxon>
        <taxon>Hyphomicrobiales</taxon>
        <taxon>Methylobacteriaceae</taxon>
        <taxon>Methylobacterium</taxon>
    </lineage>
</organism>
<reference evidence="2 3" key="1">
    <citation type="submission" date="2019-06" db="EMBL/GenBank/DDBJ databases">
        <authorList>
            <person name="Rodrigo-Torres L."/>
            <person name="Arahal R. D."/>
            <person name="Lucena T."/>
        </authorList>
    </citation>
    <scope>NUCLEOTIDE SEQUENCE [LARGE SCALE GENOMIC DNA]</scope>
    <source>
        <strain evidence="2 3">SB0023/3</strain>
    </source>
</reference>
<keyword evidence="3" id="KW-1185">Reference proteome</keyword>
<feature type="compositionally biased region" description="Low complexity" evidence="1">
    <location>
        <begin position="19"/>
        <end position="37"/>
    </location>
</feature>
<dbReference type="AlphaFoldDB" id="A0A509EA90"/>